<dbReference type="PANTHER" id="PTHR30146:SF138">
    <property type="entry name" value="TRANSCRIPTIONAL REGULATORY PROTEIN"/>
    <property type="match status" value="1"/>
</dbReference>
<dbReference type="SMART" id="SM00354">
    <property type="entry name" value="HTH_LACI"/>
    <property type="match status" value="1"/>
</dbReference>
<dbReference type="PROSITE" id="PS50932">
    <property type="entry name" value="HTH_LACI_2"/>
    <property type="match status" value="1"/>
</dbReference>
<evidence type="ECO:0000259" key="4">
    <source>
        <dbReference type="PROSITE" id="PS50932"/>
    </source>
</evidence>
<dbReference type="RefSeq" id="WP_196835839.1">
    <property type="nucleotide sequence ID" value="NZ_JADOTZ010000001.1"/>
</dbReference>
<dbReference type="GO" id="GO:0000976">
    <property type="term" value="F:transcription cis-regulatory region binding"/>
    <property type="evidence" value="ECO:0007669"/>
    <property type="project" value="TreeGrafter"/>
</dbReference>
<dbReference type="InterPro" id="IPR010982">
    <property type="entry name" value="Lambda_DNA-bd_dom_sf"/>
</dbReference>
<accession>A0A931GEL9</accession>
<sequence>MAKVTIYHVAQSAGVAPSTVSRALNNPQRVSETMRRRVNEAADAVGYERRAEPRALRAEPRKTIAMVLADITNPHFIKIIRGAELRAKSSGFTLVVVNAEESPQIELAEIRGLASKVDGFVLASSRLPDQELQAIGRQHKVVLLNRDVQGLTSVRLDMAHGCRQILEHLASLGHREFTFCAGPPGSWVGSLRWATLRDGAKSHGLTAHRIGPYAPTVAAGGVAADAALRSRPTALVAHNDMLAFGIMKRLASREVSVPDEVSVIGFDNNFAAELVSVPLTTLDGPLAEVGARGVDLLLRSIAEQPDRRGAVADLPEGRIMLPTELILRESSGLAPA</sequence>
<gene>
    <name evidence="5" type="ORF">IW252_001310</name>
</gene>
<dbReference type="Pfam" id="PF13377">
    <property type="entry name" value="Peripla_BP_3"/>
    <property type="match status" value="1"/>
</dbReference>
<proteinExistence type="predicted"/>
<dbReference type="InterPro" id="IPR000843">
    <property type="entry name" value="HTH_LacI"/>
</dbReference>
<dbReference type="Gene3D" id="1.10.260.40">
    <property type="entry name" value="lambda repressor-like DNA-binding domains"/>
    <property type="match status" value="1"/>
</dbReference>
<reference evidence="5" key="1">
    <citation type="submission" date="2020-11" db="EMBL/GenBank/DDBJ databases">
        <title>Sequencing the genomes of 1000 actinobacteria strains.</title>
        <authorList>
            <person name="Klenk H.-P."/>
        </authorList>
    </citation>
    <scope>NUCLEOTIDE SEQUENCE</scope>
    <source>
        <strain evidence="5">DSM 26152</strain>
    </source>
</reference>
<dbReference type="Gene3D" id="3.40.50.2300">
    <property type="match status" value="2"/>
</dbReference>
<dbReference type="CDD" id="cd06267">
    <property type="entry name" value="PBP1_LacI_sugar_binding-like"/>
    <property type="match status" value="1"/>
</dbReference>
<keyword evidence="2" id="KW-0238">DNA-binding</keyword>
<evidence type="ECO:0000256" key="2">
    <source>
        <dbReference type="ARBA" id="ARBA00023125"/>
    </source>
</evidence>
<keyword evidence="6" id="KW-1185">Reference proteome</keyword>
<comment type="caution">
    <text evidence="5">The sequence shown here is derived from an EMBL/GenBank/DDBJ whole genome shotgun (WGS) entry which is preliminary data.</text>
</comment>
<organism evidence="5 6">
    <name type="scientific">Zhihengliuella flava</name>
    <dbReference type="NCBI Taxonomy" id="1285193"/>
    <lineage>
        <taxon>Bacteria</taxon>
        <taxon>Bacillati</taxon>
        <taxon>Actinomycetota</taxon>
        <taxon>Actinomycetes</taxon>
        <taxon>Micrococcales</taxon>
        <taxon>Micrococcaceae</taxon>
        <taxon>Zhihengliuella</taxon>
    </lineage>
</organism>
<keyword evidence="1" id="KW-0805">Transcription regulation</keyword>
<dbReference type="Proteomes" id="UP000625033">
    <property type="component" value="Unassembled WGS sequence"/>
</dbReference>
<evidence type="ECO:0000256" key="1">
    <source>
        <dbReference type="ARBA" id="ARBA00023015"/>
    </source>
</evidence>
<dbReference type="InterPro" id="IPR028082">
    <property type="entry name" value="Peripla_BP_I"/>
</dbReference>
<evidence type="ECO:0000313" key="6">
    <source>
        <dbReference type="Proteomes" id="UP000625033"/>
    </source>
</evidence>
<evidence type="ECO:0000256" key="3">
    <source>
        <dbReference type="ARBA" id="ARBA00023163"/>
    </source>
</evidence>
<dbReference type="EMBL" id="JADOTZ010000001">
    <property type="protein sequence ID" value="MBG6084543.1"/>
    <property type="molecule type" value="Genomic_DNA"/>
</dbReference>
<feature type="domain" description="HTH lacI-type" evidence="4">
    <location>
        <begin position="4"/>
        <end position="58"/>
    </location>
</feature>
<keyword evidence="3" id="KW-0804">Transcription</keyword>
<dbReference type="SUPFAM" id="SSF53822">
    <property type="entry name" value="Periplasmic binding protein-like I"/>
    <property type="match status" value="1"/>
</dbReference>
<dbReference type="Pfam" id="PF00356">
    <property type="entry name" value="LacI"/>
    <property type="match status" value="1"/>
</dbReference>
<protein>
    <submittedName>
        <fullName evidence="5">LacI family transcriptional regulator</fullName>
    </submittedName>
</protein>
<dbReference type="CDD" id="cd01392">
    <property type="entry name" value="HTH_LacI"/>
    <property type="match status" value="1"/>
</dbReference>
<dbReference type="SUPFAM" id="SSF47413">
    <property type="entry name" value="lambda repressor-like DNA-binding domains"/>
    <property type="match status" value="1"/>
</dbReference>
<dbReference type="InterPro" id="IPR046335">
    <property type="entry name" value="LacI/GalR-like_sensor"/>
</dbReference>
<dbReference type="PANTHER" id="PTHR30146">
    <property type="entry name" value="LACI-RELATED TRANSCRIPTIONAL REPRESSOR"/>
    <property type="match status" value="1"/>
</dbReference>
<dbReference type="AlphaFoldDB" id="A0A931GEL9"/>
<dbReference type="GO" id="GO:0003700">
    <property type="term" value="F:DNA-binding transcription factor activity"/>
    <property type="evidence" value="ECO:0007669"/>
    <property type="project" value="TreeGrafter"/>
</dbReference>
<evidence type="ECO:0000313" key="5">
    <source>
        <dbReference type="EMBL" id="MBG6084543.1"/>
    </source>
</evidence>
<name>A0A931GEL9_9MICC</name>